<sequence length="576" mass="58982">MALVLAVLLLGAVTWLAIGAVRTQHALTAARADIVVLESQVRSGDDEGARRTLASLASRTTTAREASHGPLWSVARSLPVLGDDVRATQLVTTTADDLSHHALPGLVDASTVLDPAVLAPSSGGVSTAPVARVAPRVIASDEAVKAAVVQLDAVDTGGLVGSVARPFDAFRDQVVGISRTTATASKVARLFPAMLGADGPRDYLVLVQNNAEQRATGGIPGSVLLLRADHGRIDVVDQRAGSTLTTKEPVLPLATAESALFGTHLVTDMRDVTFTPDFPRSAQLAAALWEKVVGGKVDGVVSVDPVALGTLLGATGPVRVDGTTLTASTAGPLLLNGVYQDRATAAAQDAYFADASHAVLTALLGGATSTRAVVDALARAAGDGRIMLWSAEEDEQAEVYGTVLAGELQGLRTSRAGTSPVVGIYLEDGTQAKLGYYVDLDVSGRATQCRADGSQRLDVTVTLSSRAPSGAADLPRYLVGFSGVVPRGETRTNVLVYAPTGGGIVSARATPGPQGLFAQVHDGLSVGARTFTLAPGGRATLHLVVDTGTGQAGDVLVRSTPTARQAGRATIASACR</sequence>
<dbReference type="RefSeq" id="WP_170044549.1">
    <property type="nucleotide sequence ID" value="NZ_PGTZ01000006.1"/>
</dbReference>
<dbReference type="InterPro" id="IPR025101">
    <property type="entry name" value="DUF4012"/>
</dbReference>
<comment type="caution">
    <text evidence="1">The sequence shown here is derived from an EMBL/GenBank/DDBJ whole genome shotgun (WGS) entry which is preliminary data.</text>
</comment>
<organism evidence="1 2">
    <name type="scientific">Luteimicrobium subarcticum</name>
    <dbReference type="NCBI Taxonomy" id="620910"/>
    <lineage>
        <taxon>Bacteria</taxon>
        <taxon>Bacillati</taxon>
        <taxon>Actinomycetota</taxon>
        <taxon>Actinomycetes</taxon>
        <taxon>Micrococcales</taxon>
        <taxon>Luteimicrobium</taxon>
    </lineage>
</organism>
<dbReference type="EMBL" id="PGTZ01000006">
    <property type="protein sequence ID" value="PJI94728.1"/>
    <property type="molecule type" value="Genomic_DNA"/>
</dbReference>
<accession>A0A2M8WUZ7</accession>
<dbReference type="AlphaFoldDB" id="A0A2M8WUZ7"/>
<keyword evidence="2" id="KW-1185">Reference proteome</keyword>
<name>A0A2M8WUZ7_9MICO</name>
<protein>
    <submittedName>
        <fullName evidence="1">Uncharacterized protein DUF4012</fullName>
    </submittedName>
</protein>
<evidence type="ECO:0000313" key="2">
    <source>
        <dbReference type="Proteomes" id="UP000231586"/>
    </source>
</evidence>
<dbReference type="Proteomes" id="UP000231586">
    <property type="component" value="Unassembled WGS sequence"/>
</dbReference>
<reference evidence="1 2" key="1">
    <citation type="submission" date="2017-11" db="EMBL/GenBank/DDBJ databases">
        <title>Genomic Encyclopedia of Archaeal and Bacterial Type Strains, Phase II (KMG-II): From Individual Species to Whole Genera.</title>
        <authorList>
            <person name="Goeker M."/>
        </authorList>
    </citation>
    <scope>NUCLEOTIDE SEQUENCE [LARGE SCALE GENOMIC DNA]</scope>
    <source>
        <strain evidence="1 2">DSM 22413</strain>
    </source>
</reference>
<proteinExistence type="predicted"/>
<gene>
    <name evidence="1" type="ORF">CLV34_0574</name>
</gene>
<dbReference type="Pfam" id="PF13196">
    <property type="entry name" value="DUF4012"/>
    <property type="match status" value="1"/>
</dbReference>
<evidence type="ECO:0000313" key="1">
    <source>
        <dbReference type="EMBL" id="PJI94728.1"/>
    </source>
</evidence>